<feature type="chain" id="PRO_5008904894" evidence="15">
    <location>
        <begin position="18"/>
        <end position="456"/>
    </location>
</feature>
<comment type="subcellular location">
    <subcellularLocation>
        <location evidence="4">Endoplasmic reticulum membrane</location>
        <topology evidence="4">Peripheral membrane protein</topology>
    </subcellularLocation>
    <subcellularLocation>
        <location evidence="3">Microsome membrane</location>
        <topology evidence="3">Peripheral membrane protein</topology>
    </subcellularLocation>
</comment>
<dbReference type="InterPro" id="IPR002403">
    <property type="entry name" value="Cyt_P450_E_grp-IV"/>
</dbReference>
<proteinExistence type="inferred from homology"/>
<dbReference type="InterPro" id="IPR001128">
    <property type="entry name" value="Cyt_P450"/>
</dbReference>
<comment type="similarity">
    <text evidence="5 14">Belongs to the cytochrome P450 family.</text>
</comment>
<keyword evidence="8" id="KW-0492">Microsome</keyword>
<dbReference type="STRING" id="48709.A0A1D2N214"/>
<dbReference type="InterPro" id="IPR017972">
    <property type="entry name" value="Cyt_P450_CS"/>
</dbReference>
<feature type="signal peptide" evidence="15">
    <location>
        <begin position="1"/>
        <end position="17"/>
    </location>
</feature>
<dbReference type="SUPFAM" id="SSF48264">
    <property type="entry name" value="Cytochrome P450"/>
    <property type="match status" value="1"/>
</dbReference>
<evidence type="ECO:0000313" key="16">
    <source>
        <dbReference type="EMBL" id="ODM99094.1"/>
    </source>
</evidence>
<dbReference type="Proteomes" id="UP000094527">
    <property type="component" value="Unassembled WGS sequence"/>
</dbReference>
<dbReference type="GO" id="GO:0020037">
    <property type="term" value="F:heme binding"/>
    <property type="evidence" value="ECO:0007669"/>
    <property type="project" value="InterPro"/>
</dbReference>
<comment type="function">
    <text evidence="12">Cytochromes P450 are a group of heme-thiolate monooxygenases. They oxidize a variety of structurally unrelated compounds, including steroids, fatty acids, and xenobiotics.</text>
</comment>
<comment type="cofactor">
    <cofactor evidence="1 13">
        <name>heme</name>
        <dbReference type="ChEBI" id="CHEBI:30413"/>
    </cofactor>
</comment>
<evidence type="ECO:0000256" key="3">
    <source>
        <dbReference type="ARBA" id="ARBA00004174"/>
    </source>
</evidence>
<evidence type="ECO:0000256" key="4">
    <source>
        <dbReference type="ARBA" id="ARBA00004406"/>
    </source>
</evidence>
<dbReference type="AlphaFoldDB" id="A0A1D2N214"/>
<feature type="binding site" description="axial binding residue" evidence="13">
    <location>
        <position position="401"/>
    </location>
    <ligand>
        <name>heme</name>
        <dbReference type="ChEBI" id="CHEBI:30413"/>
    </ligand>
    <ligandPart>
        <name>Fe</name>
        <dbReference type="ChEBI" id="CHEBI:18248"/>
    </ligandPart>
</feature>
<gene>
    <name evidence="16" type="ORF">Ocin01_07587</name>
</gene>
<evidence type="ECO:0000256" key="1">
    <source>
        <dbReference type="ARBA" id="ARBA00001971"/>
    </source>
</evidence>
<reference evidence="16 17" key="1">
    <citation type="journal article" date="2016" name="Genome Biol. Evol.">
        <title>Gene Family Evolution Reflects Adaptation to Soil Environmental Stressors in the Genome of the Collembolan Orchesella cincta.</title>
        <authorList>
            <person name="Faddeeva-Vakhrusheva A."/>
            <person name="Derks M.F."/>
            <person name="Anvar S.Y."/>
            <person name="Agamennone V."/>
            <person name="Suring W."/>
            <person name="Smit S."/>
            <person name="van Straalen N.M."/>
            <person name="Roelofs D."/>
        </authorList>
    </citation>
    <scope>NUCLEOTIDE SEQUENCE [LARGE SCALE GENOMIC DNA]</scope>
    <source>
        <tissue evidence="16">Mixed pool</tissue>
    </source>
</reference>
<dbReference type="InterPro" id="IPR050705">
    <property type="entry name" value="Cytochrome_P450_3A"/>
</dbReference>
<name>A0A1D2N214_ORCCI</name>
<sequence length="456" mass="52610">LLCIILISVVFHVIREARVNYGVLEECGIPVVEPTLFLGSEPNLHNTVLHLADIEHRQDMELGGEMLNEIMEFQGEKWKQIRTFLSPLFTTSKIRQMSGVVAECAEEFVNDLKRECGTNGIGRVKIHCRERFTTCLIDMFVRTTFGIKIEDGKNPENKFSRSFREMLHEEHEYNWLFTSTLSFPFLQKLSPVYDQEPGKYIERTLENAIKSRIVSGSSSTKDFLDLLGDFWKRIEAGEFKQLGITQTTVVAQGVLFIVGGYETTSYVLSHLFWSMANHPEIQERMFLELQAALEKNPSHSIDHELINDTNIPFILACINETLRLYPSVYRPERICTKDWSYNGLSFKKGTPVMLASWAANRNPKYYPDEPEKFKPERFLPKNKGKLEPYAFTSFGFGPRSCIGMRFAYESMKLFVCNIVNNFKIELRADTELKYKPASPISIAINPLYLDFIPRRK</sequence>
<dbReference type="GO" id="GO:0005506">
    <property type="term" value="F:iron ion binding"/>
    <property type="evidence" value="ECO:0007669"/>
    <property type="project" value="InterPro"/>
</dbReference>
<evidence type="ECO:0000256" key="2">
    <source>
        <dbReference type="ARBA" id="ARBA00003690"/>
    </source>
</evidence>
<keyword evidence="6 13" id="KW-0349">Heme</keyword>
<organism evidence="16 17">
    <name type="scientific">Orchesella cincta</name>
    <name type="common">Springtail</name>
    <name type="synonym">Podura cincta</name>
    <dbReference type="NCBI Taxonomy" id="48709"/>
    <lineage>
        <taxon>Eukaryota</taxon>
        <taxon>Metazoa</taxon>
        <taxon>Ecdysozoa</taxon>
        <taxon>Arthropoda</taxon>
        <taxon>Hexapoda</taxon>
        <taxon>Collembola</taxon>
        <taxon>Entomobryomorpha</taxon>
        <taxon>Entomobryoidea</taxon>
        <taxon>Orchesellidae</taxon>
        <taxon>Orchesellinae</taxon>
        <taxon>Orchesella</taxon>
    </lineage>
</organism>
<dbReference type="GO" id="GO:0005789">
    <property type="term" value="C:endoplasmic reticulum membrane"/>
    <property type="evidence" value="ECO:0007669"/>
    <property type="project" value="UniProtKB-SubCell"/>
</dbReference>
<evidence type="ECO:0000256" key="5">
    <source>
        <dbReference type="ARBA" id="ARBA00010617"/>
    </source>
</evidence>
<accession>A0A1D2N214</accession>
<evidence type="ECO:0000256" key="11">
    <source>
        <dbReference type="ARBA" id="ARBA00023033"/>
    </source>
</evidence>
<comment type="function">
    <text evidence="2">May be involved in the metabolism of insect hormones and in the breakdown of synthetic insecticides.</text>
</comment>
<evidence type="ECO:0000256" key="15">
    <source>
        <dbReference type="SAM" id="SignalP"/>
    </source>
</evidence>
<dbReference type="PANTHER" id="PTHR24302:SF15">
    <property type="entry name" value="FATTY-ACID PEROXYGENASE"/>
    <property type="match status" value="1"/>
</dbReference>
<keyword evidence="7 13" id="KW-0479">Metal-binding</keyword>
<evidence type="ECO:0000256" key="9">
    <source>
        <dbReference type="ARBA" id="ARBA00023002"/>
    </source>
</evidence>
<keyword evidence="15" id="KW-0732">Signal</keyword>
<keyword evidence="17" id="KW-1185">Reference proteome</keyword>
<evidence type="ECO:0000256" key="14">
    <source>
        <dbReference type="RuleBase" id="RU000461"/>
    </source>
</evidence>
<feature type="non-terminal residue" evidence="16">
    <location>
        <position position="456"/>
    </location>
</feature>
<evidence type="ECO:0000256" key="7">
    <source>
        <dbReference type="ARBA" id="ARBA00022723"/>
    </source>
</evidence>
<evidence type="ECO:0000256" key="13">
    <source>
        <dbReference type="PIRSR" id="PIRSR602403-1"/>
    </source>
</evidence>
<evidence type="ECO:0000256" key="6">
    <source>
        <dbReference type="ARBA" id="ARBA00022617"/>
    </source>
</evidence>
<dbReference type="GO" id="GO:0008395">
    <property type="term" value="F:steroid hydroxylase activity"/>
    <property type="evidence" value="ECO:0007669"/>
    <property type="project" value="TreeGrafter"/>
</dbReference>
<dbReference type="Pfam" id="PF00067">
    <property type="entry name" value="p450"/>
    <property type="match status" value="1"/>
</dbReference>
<keyword evidence="8" id="KW-0256">Endoplasmic reticulum</keyword>
<dbReference type="OrthoDB" id="2789670at2759"/>
<dbReference type="PRINTS" id="PR00465">
    <property type="entry name" value="EP450IV"/>
</dbReference>
<protein>
    <submittedName>
        <fullName evidence="16">Cytochrome P450 3A4</fullName>
    </submittedName>
</protein>
<dbReference type="PRINTS" id="PR00385">
    <property type="entry name" value="P450"/>
</dbReference>
<dbReference type="FunFam" id="1.10.630.10:FF:000182">
    <property type="entry name" value="Cytochrome P450 3A4"/>
    <property type="match status" value="1"/>
</dbReference>
<evidence type="ECO:0000256" key="10">
    <source>
        <dbReference type="ARBA" id="ARBA00023004"/>
    </source>
</evidence>
<dbReference type="EMBL" id="LJIJ01000300">
    <property type="protein sequence ID" value="ODM99094.1"/>
    <property type="molecule type" value="Genomic_DNA"/>
</dbReference>
<evidence type="ECO:0000256" key="12">
    <source>
        <dbReference type="ARBA" id="ARBA00043906"/>
    </source>
</evidence>
<keyword evidence="10 13" id="KW-0408">Iron</keyword>
<dbReference type="InterPro" id="IPR036396">
    <property type="entry name" value="Cyt_P450_sf"/>
</dbReference>
<evidence type="ECO:0000256" key="8">
    <source>
        <dbReference type="ARBA" id="ARBA00022848"/>
    </source>
</evidence>
<dbReference type="OMA" id="MAVINMR"/>
<dbReference type="PROSITE" id="PS00086">
    <property type="entry name" value="CYTOCHROME_P450"/>
    <property type="match status" value="1"/>
</dbReference>
<dbReference type="Gene3D" id="1.10.630.10">
    <property type="entry name" value="Cytochrome P450"/>
    <property type="match status" value="1"/>
</dbReference>
<keyword evidence="11 14" id="KW-0503">Monooxygenase</keyword>
<dbReference type="GO" id="GO:0016705">
    <property type="term" value="F:oxidoreductase activity, acting on paired donors, with incorporation or reduction of molecular oxygen"/>
    <property type="evidence" value="ECO:0007669"/>
    <property type="project" value="InterPro"/>
</dbReference>
<comment type="caution">
    <text evidence="16">The sequence shown here is derived from an EMBL/GenBank/DDBJ whole genome shotgun (WGS) entry which is preliminary data.</text>
</comment>
<keyword evidence="9 14" id="KW-0560">Oxidoreductase</keyword>
<feature type="non-terminal residue" evidence="16">
    <location>
        <position position="1"/>
    </location>
</feature>
<dbReference type="PANTHER" id="PTHR24302">
    <property type="entry name" value="CYTOCHROME P450 FAMILY 3"/>
    <property type="match status" value="1"/>
</dbReference>
<evidence type="ECO:0000313" key="17">
    <source>
        <dbReference type="Proteomes" id="UP000094527"/>
    </source>
</evidence>